<dbReference type="InterPro" id="IPR001478">
    <property type="entry name" value="PDZ"/>
</dbReference>
<dbReference type="SUPFAM" id="SSF50156">
    <property type="entry name" value="PDZ domain-like"/>
    <property type="match status" value="1"/>
</dbReference>
<dbReference type="EMBL" id="KQ423659">
    <property type="protein sequence ID" value="KOF72449.1"/>
    <property type="molecule type" value="Genomic_DNA"/>
</dbReference>
<gene>
    <name evidence="3" type="ORF">OCBIM_22039432mg</name>
</gene>
<feature type="domain" description="PDZ" evidence="2">
    <location>
        <begin position="84"/>
        <end position="130"/>
    </location>
</feature>
<evidence type="ECO:0000259" key="2">
    <source>
        <dbReference type="PROSITE" id="PS50106"/>
    </source>
</evidence>
<proteinExistence type="predicted"/>
<evidence type="ECO:0000256" key="1">
    <source>
        <dbReference type="SAM" id="MobiDB-lite"/>
    </source>
</evidence>
<dbReference type="PROSITE" id="PS50106">
    <property type="entry name" value="PDZ"/>
    <property type="match status" value="1"/>
</dbReference>
<reference evidence="3" key="1">
    <citation type="submission" date="2015-07" db="EMBL/GenBank/DDBJ databases">
        <title>MeaNS - Measles Nucleotide Surveillance Program.</title>
        <authorList>
            <person name="Tran T."/>
            <person name="Druce J."/>
        </authorList>
    </citation>
    <scope>NUCLEOTIDE SEQUENCE</scope>
    <source>
        <strain evidence="3">UCB-OBI-ISO-001</strain>
        <tissue evidence="3">Gonad</tissue>
    </source>
</reference>
<dbReference type="CDD" id="cd00136">
    <property type="entry name" value="PDZ_canonical"/>
    <property type="match status" value="1"/>
</dbReference>
<sequence>MRKSPRAKPLDNPAFSDQNESIQAEEGISESIKDHHSPNKTLASYNGPSSLSKKDWNSLPKVQFAGTEYGSYCSLNSFLQDPEIVSADLLSQDFTGLGFNISGNMREGIYIDEVRNRGPAKESGKLRAGK</sequence>
<feature type="region of interest" description="Disordered" evidence="1">
    <location>
        <begin position="1"/>
        <end position="56"/>
    </location>
</feature>
<accession>A0A0L8G6H2</accession>
<organism evidence="3">
    <name type="scientific">Octopus bimaculoides</name>
    <name type="common">California two-spotted octopus</name>
    <dbReference type="NCBI Taxonomy" id="37653"/>
    <lineage>
        <taxon>Eukaryota</taxon>
        <taxon>Metazoa</taxon>
        <taxon>Spiralia</taxon>
        <taxon>Lophotrochozoa</taxon>
        <taxon>Mollusca</taxon>
        <taxon>Cephalopoda</taxon>
        <taxon>Coleoidea</taxon>
        <taxon>Octopodiformes</taxon>
        <taxon>Octopoda</taxon>
        <taxon>Incirrata</taxon>
        <taxon>Octopodidae</taxon>
        <taxon>Octopus</taxon>
    </lineage>
</organism>
<evidence type="ECO:0000313" key="3">
    <source>
        <dbReference type="EMBL" id="KOF72449.1"/>
    </source>
</evidence>
<feature type="compositionally biased region" description="Polar residues" evidence="1">
    <location>
        <begin position="39"/>
        <end position="51"/>
    </location>
</feature>
<name>A0A0L8G6H2_OCTBM</name>
<dbReference type="STRING" id="37653.A0A0L8G6H2"/>
<dbReference type="InterPro" id="IPR036034">
    <property type="entry name" value="PDZ_sf"/>
</dbReference>
<dbReference type="OrthoDB" id="447516at2759"/>
<dbReference type="AlphaFoldDB" id="A0A0L8G6H2"/>
<dbReference type="Gene3D" id="2.30.42.10">
    <property type="match status" value="1"/>
</dbReference>
<protein>
    <recommendedName>
        <fullName evidence="2">PDZ domain-containing protein</fullName>
    </recommendedName>
</protein>